<feature type="region of interest" description="Disordered" evidence="1">
    <location>
        <begin position="1128"/>
        <end position="1228"/>
    </location>
</feature>
<feature type="region of interest" description="Disordered" evidence="1">
    <location>
        <begin position="786"/>
        <end position="951"/>
    </location>
</feature>
<feature type="compositionally biased region" description="Polar residues" evidence="1">
    <location>
        <begin position="300"/>
        <end position="311"/>
    </location>
</feature>
<feature type="compositionally biased region" description="Polar residues" evidence="1">
    <location>
        <begin position="556"/>
        <end position="566"/>
    </location>
</feature>
<dbReference type="RefSeq" id="WP_117374403.1">
    <property type="nucleotide sequence ID" value="NZ_CP015994.1"/>
</dbReference>
<name>A0A2Z2L7U1_9RICK</name>
<evidence type="ECO:0000313" key="3">
    <source>
        <dbReference type="Proteomes" id="UP000259762"/>
    </source>
</evidence>
<feature type="compositionally biased region" description="Low complexity" evidence="1">
    <location>
        <begin position="604"/>
        <end position="625"/>
    </location>
</feature>
<feature type="compositionally biased region" description="Polar residues" evidence="1">
    <location>
        <begin position="1157"/>
        <end position="1168"/>
    </location>
</feature>
<feature type="compositionally biased region" description="Low complexity" evidence="1">
    <location>
        <begin position="980"/>
        <end position="993"/>
    </location>
</feature>
<feature type="region of interest" description="Disordered" evidence="1">
    <location>
        <begin position="967"/>
        <end position="995"/>
    </location>
</feature>
<feature type="region of interest" description="Disordered" evidence="1">
    <location>
        <begin position="353"/>
        <end position="769"/>
    </location>
</feature>
<feature type="region of interest" description="Disordered" evidence="1">
    <location>
        <begin position="1019"/>
        <end position="1047"/>
    </location>
</feature>
<feature type="compositionally biased region" description="Polar residues" evidence="1">
    <location>
        <begin position="421"/>
        <end position="432"/>
    </location>
</feature>
<feature type="region of interest" description="Disordered" evidence="1">
    <location>
        <begin position="1"/>
        <end position="66"/>
    </location>
</feature>
<sequence>MKKKTKQSTSSIPEDTIPLLSEHESDLEESKTFNPKKAAKSPTTPSKGFLHTRIRSKSSAPTEDTIPLLSEYEGDFQEFKTSSPKVATKSPVIPNIPKSSISYEKLKNEDDAPAKKAVGSSSGSSLSSDSGVGASASSSKISVRKGIKSAIKKTIAAFDKNVKRERASSSEQSSSASDASSATWYVNPLDVSDSDSEPGQIKHWAPVEDLLDYDEFDAFARSRLSSTSASSDFEFRTGEQYYGAIDRESDSVVEPIYETIDPHWRERANVAPEPAYDTPRNSQIISQNAATKAEPVYDTPRNSQLVGQNAAATAEPAYDTPRNSQLVGQSDKVELIYDAVDPQWQEYANVTKAEPVYDTPRNSQLVGQNAAAKAEPVYDTPRNSQILAQQRPTASKQPAGDTRAVTSPVAAPRKVLDAGEQKSSPAPQNVSSAPIAQQPAPAAQAVSPTPRTAARETRATTSAAKPAVAPKPAIAPKPVAAPALNTGSAMPSVQQRKAMLTEKTGQVTEAGSQSPQRSTQSESAARETRTTTSAAKPAVAPKPAIAPKPVAAPALNTGSAMPSVQQRKAMLTEKTGQVTEAGSQSPQRPTQSESAARETRTTTPAAKPAVAPKPAIAPKPVAAPALNTGSAMPSVQQRKAMLAEKTGQVTEAGSQSPQRSTQSESAARETRTTTPAAKPAVAPKPAIAPKPVAAPALNTGSAMPSVQQRKAMLAEKTGQVTEAGSQSPQRSTQSESAARETRTTTPAAKPAIAPAAQAVSPTPRTAAATSANLMAAQPFRGAAATLKSVTPPVAAPRRVLDAGEQKSSPTALQNMGSVPEYSKNVVPSVRQRKAMLSEKVGSVTEAGSQSPQRSTQSESAARETRTTTPAAKPAVAPKPAIAPKPAAAPALNTGSAIPGVQQRKAMLSEKTGQVTEAGSQSPQRSTQSESAAREIQGIRTSSAQTRESRAEFASRLNTLLANRNAFMQEASKAEKPKVRSSASKPSTPASAPAQIDFSELKNKAAKFSAALEAKARAEAAEQKAPTVSSVTPPGTAAKKSVSVHESVNSKNPAFVDELQKVLSSKIGSSQIEKPATASKTSVKQAPIQKHGDATESRTTGANAHKVSKISANPAFAGAIPTLERMLAERQAVQQAERTVGSHPGTQRTLGGGISYSDMISTERQSAPSMGNPEAAGKKSPASAEKEGRAASASLQKDGEAQAKKGKHVSSLIRGFESSSTTPVKGAAR</sequence>
<evidence type="ECO:0000256" key="1">
    <source>
        <dbReference type="SAM" id="MobiDB-lite"/>
    </source>
</evidence>
<feature type="compositionally biased region" description="Polar residues" evidence="1">
    <location>
        <begin position="627"/>
        <end position="637"/>
    </location>
</feature>
<feature type="compositionally biased region" description="Polar residues" evidence="1">
    <location>
        <begin position="718"/>
        <end position="736"/>
    </location>
</feature>
<feature type="compositionally biased region" description="Low complexity" evidence="1">
    <location>
        <begin position="530"/>
        <end position="554"/>
    </location>
</feature>
<accession>A0A2Z2L7U1</accession>
<reference evidence="2 3" key="2">
    <citation type="journal article" date="2019" name="BMC Genomics">
        <title>The Anaplasma ovis genome reveals a high proportion of pseudogenes.</title>
        <authorList>
            <person name="Liu Z."/>
            <person name="Peasley A.M."/>
            <person name="Yang J."/>
            <person name="Li Y."/>
            <person name="Guan G."/>
            <person name="Luo J."/>
            <person name="Yin H."/>
            <person name="Brayton K.A."/>
        </authorList>
    </citation>
    <scope>NUCLEOTIDE SEQUENCE [LARGE SCALE GENOMIC DNA]</scope>
    <source>
        <strain evidence="2 3">Haibei</strain>
    </source>
</reference>
<proteinExistence type="predicted"/>
<dbReference type="Proteomes" id="UP000259762">
    <property type="component" value="Chromosome"/>
</dbReference>
<gene>
    <name evidence="2" type="ORF">AOV_01580</name>
</gene>
<feature type="compositionally biased region" description="Polar residues" evidence="1">
    <location>
        <begin position="503"/>
        <end position="520"/>
    </location>
</feature>
<feature type="compositionally biased region" description="Basic and acidic residues" evidence="1">
    <location>
        <begin position="21"/>
        <end position="31"/>
    </location>
</feature>
<feature type="compositionally biased region" description="Polar residues" evidence="1">
    <location>
        <begin position="1066"/>
        <end position="1083"/>
    </location>
</feature>
<feature type="region of interest" description="Disordered" evidence="1">
    <location>
        <begin position="1066"/>
        <end position="1112"/>
    </location>
</feature>
<feature type="compositionally biased region" description="Low complexity" evidence="1">
    <location>
        <begin position="675"/>
        <end position="696"/>
    </location>
</feature>
<organism evidence="2 3">
    <name type="scientific">Anaplasma ovis str. Haibei</name>
    <dbReference type="NCBI Taxonomy" id="1248439"/>
    <lineage>
        <taxon>Bacteria</taxon>
        <taxon>Pseudomonadati</taxon>
        <taxon>Pseudomonadota</taxon>
        <taxon>Alphaproteobacteria</taxon>
        <taxon>Rickettsiales</taxon>
        <taxon>Anaplasmataceae</taxon>
        <taxon>Anaplasma</taxon>
    </lineage>
</organism>
<feature type="compositionally biased region" description="Basic and acidic residues" evidence="1">
    <location>
        <begin position="104"/>
        <end position="114"/>
    </location>
</feature>
<feature type="compositionally biased region" description="Low complexity" evidence="1">
    <location>
        <begin position="433"/>
        <end position="452"/>
    </location>
</feature>
<dbReference type="KEGG" id="aoh:AOV_01580"/>
<feature type="compositionally biased region" description="Low complexity" evidence="1">
    <location>
        <begin position="459"/>
        <end position="483"/>
    </location>
</feature>
<feature type="compositionally biased region" description="Polar residues" evidence="1">
    <location>
        <begin position="381"/>
        <end position="396"/>
    </location>
</feature>
<feature type="compositionally biased region" description="Polar residues" evidence="1">
    <location>
        <begin position="910"/>
        <end position="930"/>
    </location>
</feature>
<keyword evidence="3" id="KW-1185">Reference proteome</keyword>
<feature type="compositionally biased region" description="Polar residues" evidence="1">
    <location>
        <begin position="805"/>
        <end position="816"/>
    </location>
</feature>
<feature type="compositionally biased region" description="Polar residues" evidence="1">
    <location>
        <begin position="845"/>
        <end position="859"/>
    </location>
</feature>
<protein>
    <submittedName>
        <fullName evidence="2">Uncharacterized protein</fullName>
    </submittedName>
</protein>
<feature type="compositionally biased region" description="Polar residues" evidence="1">
    <location>
        <begin position="698"/>
        <end position="708"/>
    </location>
</feature>
<feature type="compositionally biased region" description="Polar residues" evidence="1">
    <location>
        <begin position="485"/>
        <end position="495"/>
    </location>
</feature>
<dbReference type="EMBL" id="CP015994">
    <property type="protein sequence ID" value="ASI47588.1"/>
    <property type="molecule type" value="Genomic_DNA"/>
</dbReference>
<feature type="region of interest" description="Disordered" evidence="1">
    <location>
        <begin position="162"/>
        <end position="181"/>
    </location>
</feature>
<feature type="compositionally biased region" description="Polar residues" evidence="1">
    <location>
        <begin position="574"/>
        <end position="594"/>
    </location>
</feature>
<feature type="compositionally biased region" description="Low complexity" evidence="1">
    <location>
        <begin position="869"/>
        <end position="890"/>
    </location>
</feature>
<feature type="region of interest" description="Disordered" evidence="1">
    <location>
        <begin position="81"/>
        <end position="145"/>
    </location>
</feature>
<feature type="compositionally biased region" description="Low complexity" evidence="1">
    <location>
        <begin position="169"/>
        <end position="181"/>
    </location>
</feature>
<feature type="region of interest" description="Disordered" evidence="1">
    <location>
        <begin position="289"/>
        <end position="325"/>
    </location>
</feature>
<evidence type="ECO:0000313" key="2">
    <source>
        <dbReference type="EMBL" id="ASI47588.1"/>
    </source>
</evidence>
<reference evidence="3" key="1">
    <citation type="submission" date="2018-06" db="EMBL/GenBank/DDBJ databases">
        <title>The Anaplasma ovis genome reveals a high proportion of pseudogenes.</title>
        <authorList>
            <person name="Liu Z."/>
            <person name="Peasley A.M."/>
            <person name="Yang J."/>
            <person name="Li Y."/>
            <person name="Guan G."/>
            <person name="Luo J."/>
            <person name="Yin H."/>
            <person name="Brayton K.A."/>
        </authorList>
    </citation>
    <scope>NUCLEOTIDE SEQUENCE [LARGE SCALE GENOMIC DNA]</scope>
    <source>
        <strain evidence="3">Haibei</strain>
    </source>
</reference>
<feature type="compositionally biased region" description="Polar residues" evidence="1">
    <location>
        <begin position="647"/>
        <end position="665"/>
    </location>
</feature>
<feature type="compositionally biased region" description="Low complexity" evidence="1">
    <location>
        <begin position="743"/>
        <end position="769"/>
    </location>
</feature>
<dbReference type="AlphaFoldDB" id="A0A2Z2L7U1"/>
<feature type="compositionally biased region" description="Low complexity" evidence="1">
    <location>
        <begin position="115"/>
        <end position="141"/>
    </location>
</feature>
<dbReference type="OrthoDB" id="7165382at2"/>